<evidence type="ECO:0008006" key="3">
    <source>
        <dbReference type="Google" id="ProtNLM"/>
    </source>
</evidence>
<accession>A0A127M5A0</accession>
<evidence type="ECO:0000313" key="1">
    <source>
        <dbReference type="EMBL" id="AMO68434.1"/>
    </source>
</evidence>
<dbReference type="Proteomes" id="UP000074119">
    <property type="component" value="Chromosome"/>
</dbReference>
<protein>
    <recommendedName>
        <fullName evidence="3">Transcriptional regulator VspR</fullName>
    </recommendedName>
</protein>
<dbReference type="KEGG" id="zal:AZF00_09025"/>
<dbReference type="STRING" id="1470434.AZF00_09025"/>
<sequence length="177" mass="20140">MKDIHIKPALLHVLHDMSVTPFTVGQLTDNYLKHPDCEHTAKPSARQYVYRKMISMMELGQMIKLSNSQRRPRYQLTSIFLGVDCATSIEEIQTAKVQQPHSSPVNSHETTLKEKLSECKSEMLSALGESDEYSSLCKEHPELRERAQALYNEARERSAMLLGKMKALENMLSLYAG</sequence>
<dbReference type="AlphaFoldDB" id="A0A127M5A0"/>
<proteinExistence type="predicted"/>
<name>A0A127M5A0_9GAMM</name>
<gene>
    <name evidence="1" type="ORF">AZF00_09025</name>
</gene>
<evidence type="ECO:0000313" key="2">
    <source>
        <dbReference type="Proteomes" id="UP000074119"/>
    </source>
</evidence>
<reference evidence="1 2" key="1">
    <citation type="submission" date="2015-12" db="EMBL/GenBank/DDBJ databases">
        <authorList>
            <person name="Shamseldin A."/>
            <person name="Moawad H."/>
            <person name="Abd El-Rahim W.M."/>
            <person name="Sadowsky M.J."/>
        </authorList>
    </citation>
    <scope>NUCLEOTIDE SEQUENCE [LARGE SCALE GENOMIC DNA]</scope>
    <source>
        <strain evidence="1 2">SM2</strain>
    </source>
</reference>
<dbReference type="EMBL" id="CP014544">
    <property type="protein sequence ID" value="AMO68434.1"/>
    <property type="molecule type" value="Genomic_DNA"/>
</dbReference>
<organism evidence="1 2">
    <name type="scientific">Zhongshania aliphaticivorans</name>
    <dbReference type="NCBI Taxonomy" id="1470434"/>
    <lineage>
        <taxon>Bacteria</taxon>
        <taxon>Pseudomonadati</taxon>
        <taxon>Pseudomonadota</taxon>
        <taxon>Gammaproteobacteria</taxon>
        <taxon>Cellvibrionales</taxon>
        <taxon>Spongiibacteraceae</taxon>
        <taxon>Zhongshania</taxon>
    </lineage>
</organism>